<dbReference type="Pfam" id="PF17921">
    <property type="entry name" value="Integrase_H2C2"/>
    <property type="match status" value="1"/>
</dbReference>
<dbReference type="PANTHER" id="PTHR37984:SF5">
    <property type="entry name" value="PROTEIN NYNRIN-LIKE"/>
    <property type="match status" value="1"/>
</dbReference>
<accession>A0AAV2PH05</accession>
<dbReference type="FunFam" id="1.10.340.70:FF:000003">
    <property type="entry name" value="Protein CBG25708"/>
    <property type="match status" value="1"/>
</dbReference>
<comment type="caution">
    <text evidence="3">The sequence shown here is derived from an EMBL/GenBank/DDBJ whole genome shotgun (WGS) entry which is preliminary data.</text>
</comment>
<dbReference type="GO" id="GO:0003964">
    <property type="term" value="F:RNA-directed DNA polymerase activity"/>
    <property type="evidence" value="ECO:0007669"/>
    <property type="project" value="UniProtKB-EC"/>
</dbReference>
<dbReference type="Gene3D" id="1.10.340.70">
    <property type="match status" value="1"/>
</dbReference>
<name>A0AAV2PH05_MEGNR</name>
<dbReference type="GO" id="GO:0003676">
    <property type="term" value="F:nucleic acid binding"/>
    <property type="evidence" value="ECO:0007669"/>
    <property type="project" value="InterPro"/>
</dbReference>
<dbReference type="EC" id="2.7.7.49" evidence="1"/>
<dbReference type="InterPro" id="IPR050951">
    <property type="entry name" value="Retrovirus_Pol_polyprotein"/>
</dbReference>
<keyword evidence="4" id="KW-1185">Reference proteome</keyword>
<dbReference type="InterPro" id="IPR041588">
    <property type="entry name" value="Integrase_H2C2"/>
</dbReference>
<sequence length="325" mass="36894">PDPGATTISICKIVEPTSAVWDILPLSVKDVAKATREDKVYGKLLSTVRSGQIDKSDLDIKPFISLFENLHVEQGVVFHGTRIVVPTRQQKRLLDELHMTHMGIVKMKEVAREYFWWPQINKQIEDIAKSCSGCNKYRKKPAPAPLCPWPYARRPMERVHIDFCEYKGKQLLIIIDAFSKYIWTHLMNTDTTALKTLAVLYGWFCDRNGFPATLVSDNGPQFTSKDFAEKMSKWGIKHILTPPYHPASNGLAEKAVGIVKDKLKKMDSPATPIELYVNIQAALRYYRATLHTSTGQTPYQLISSAPVPVMFPQLQLPQQKIQEAR</sequence>
<organism evidence="3 4">
    <name type="scientific">Meganyctiphanes norvegica</name>
    <name type="common">Northern krill</name>
    <name type="synonym">Thysanopoda norvegica</name>
    <dbReference type="NCBI Taxonomy" id="48144"/>
    <lineage>
        <taxon>Eukaryota</taxon>
        <taxon>Metazoa</taxon>
        <taxon>Ecdysozoa</taxon>
        <taxon>Arthropoda</taxon>
        <taxon>Crustacea</taxon>
        <taxon>Multicrustacea</taxon>
        <taxon>Malacostraca</taxon>
        <taxon>Eumalacostraca</taxon>
        <taxon>Eucarida</taxon>
        <taxon>Euphausiacea</taxon>
        <taxon>Euphausiidae</taxon>
        <taxon>Meganyctiphanes</taxon>
    </lineage>
</organism>
<gene>
    <name evidence="3" type="ORF">MNOR_LOCUS167</name>
</gene>
<dbReference type="AlphaFoldDB" id="A0AAV2PH05"/>
<dbReference type="EMBL" id="CAXKWB010000031">
    <property type="protein sequence ID" value="CAL4058723.1"/>
    <property type="molecule type" value="Genomic_DNA"/>
</dbReference>
<reference evidence="3 4" key="1">
    <citation type="submission" date="2024-05" db="EMBL/GenBank/DDBJ databases">
        <authorList>
            <person name="Wallberg A."/>
        </authorList>
    </citation>
    <scope>NUCLEOTIDE SEQUENCE [LARGE SCALE GENOMIC DNA]</scope>
</reference>
<dbReference type="PANTHER" id="PTHR37984">
    <property type="entry name" value="PROTEIN CBG26694"/>
    <property type="match status" value="1"/>
</dbReference>
<evidence type="ECO:0000259" key="2">
    <source>
        <dbReference type="PROSITE" id="PS50994"/>
    </source>
</evidence>
<dbReference type="GO" id="GO:0015074">
    <property type="term" value="P:DNA integration"/>
    <property type="evidence" value="ECO:0007669"/>
    <property type="project" value="InterPro"/>
</dbReference>
<proteinExistence type="predicted"/>
<dbReference type="InterPro" id="IPR012337">
    <property type="entry name" value="RNaseH-like_sf"/>
</dbReference>
<dbReference type="InterPro" id="IPR036397">
    <property type="entry name" value="RNaseH_sf"/>
</dbReference>
<protein>
    <recommendedName>
        <fullName evidence="1">RNA-directed DNA polymerase</fullName>
        <ecNumber evidence="1">2.7.7.49</ecNumber>
    </recommendedName>
</protein>
<evidence type="ECO:0000313" key="3">
    <source>
        <dbReference type="EMBL" id="CAL4058723.1"/>
    </source>
</evidence>
<feature type="non-terminal residue" evidence="3">
    <location>
        <position position="325"/>
    </location>
</feature>
<evidence type="ECO:0000313" key="4">
    <source>
        <dbReference type="Proteomes" id="UP001497623"/>
    </source>
</evidence>
<dbReference type="Pfam" id="PF00665">
    <property type="entry name" value="rve"/>
    <property type="match status" value="1"/>
</dbReference>
<dbReference type="PROSITE" id="PS50994">
    <property type="entry name" value="INTEGRASE"/>
    <property type="match status" value="1"/>
</dbReference>
<dbReference type="InterPro" id="IPR001584">
    <property type="entry name" value="Integrase_cat-core"/>
</dbReference>
<evidence type="ECO:0000256" key="1">
    <source>
        <dbReference type="ARBA" id="ARBA00012493"/>
    </source>
</evidence>
<dbReference type="Proteomes" id="UP001497623">
    <property type="component" value="Unassembled WGS sequence"/>
</dbReference>
<feature type="domain" description="Integrase catalytic" evidence="2">
    <location>
        <begin position="151"/>
        <end position="306"/>
    </location>
</feature>
<dbReference type="Gene3D" id="3.30.420.10">
    <property type="entry name" value="Ribonuclease H-like superfamily/Ribonuclease H"/>
    <property type="match status" value="1"/>
</dbReference>
<feature type="non-terminal residue" evidence="3">
    <location>
        <position position="1"/>
    </location>
</feature>
<dbReference type="SUPFAM" id="SSF53098">
    <property type="entry name" value="Ribonuclease H-like"/>
    <property type="match status" value="1"/>
</dbReference>